<proteinExistence type="predicted"/>
<accession>A0A2H0XCD8</accession>
<protein>
    <submittedName>
        <fullName evidence="2">Uncharacterized protein</fullName>
    </submittedName>
</protein>
<dbReference type="EMBL" id="PEYU01000031">
    <property type="protein sequence ID" value="PIS22475.1"/>
    <property type="molecule type" value="Genomic_DNA"/>
</dbReference>
<organism evidence="2 3">
    <name type="scientific">candidate division WWE3 bacterium CG08_land_8_20_14_0_20_41_10</name>
    <dbReference type="NCBI Taxonomy" id="1975085"/>
    <lineage>
        <taxon>Bacteria</taxon>
        <taxon>Katanobacteria</taxon>
    </lineage>
</organism>
<dbReference type="AlphaFoldDB" id="A0A2H0XCD8"/>
<evidence type="ECO:0000313" key="2">
    <source>
        <dbReference type="EMBL" id="PIS22475.1"/>
    </source>
</evidence>
<keyword evidence="1" id="KW-0472">Membrane</keyword>
<sequence length="272" mass="30955">MNFKKIRFLVLSAVLISISYLLAVSYLSSTDSLQQASFIKYIVFLALISVLSPLIVQYLAGGDRSIKMVFFTGIMPFTLTLGCFFFFVYFPNVSLVLKILAGLFNFLLLYTLLLLNNVMLVVESREVTIPVYRVAINWVQIVLLGVSLILFTGIFRTFFQPLVQVALVMVLSYIFYHYVIWVYSNDKDIRLLKSFESVVLCFATTLLVGWGASLVLFFSTESFLRGIFVASVFLLGLGYIQLYLKNALSKKGLWDYLIICLVFLTILVVFRP</sequence>
<evidence type="ECO:0000313" key="3">
    <source>
        <dbReference type="Proteomes" id="UP000231252"/>
    </source>
</evidence>
<keyword evidence="1" id="KW-1133">Transmembrane helix</keyword>
<name>A0A2H0XCD8_UNCKA</name>
<feature type="transmembrane region" description="Helical" evidence="1">
    <location>
        <begin position="161"/>
        <end position="183"/>
    </location>
</feature>
<feature type="transmembrane region" description="Helical" evidence="1">
    <location>
        <begin position="134"/>
        <end position="155"/>
    </location>
</feature>
<feature type="transmembrane region" description="Helical" evidence="1">
    <location>
        <begin position="253"/>
        <end position="270"/>
    </location>
</feature>
<gene>
    <name evidence="2" type="ORF">COT50_01750</name>
</gene>
<feature type="transmembrane region" description="Helical" evidence="1">
    <location>
        <begin position="39"/>
        <end position="61"/>
    </location>
</feature>
<comment type="caution">
    <text evidence="2">The sequence shown here is derived from an EMBL/GenBank/DDBJ whole genome shotgun (WGS) entry which is preliminary data.</text>
</comment>
<feature type="transmembrane region" description="Helical" evidence="1">
    <location>
        <begin position="68"/>
        <end position="90"/>
    </location>
</feature>
<feature type="transmembrane region" description="Helical" evidence="1">
    <location>
        <begin position="96"/>
        <end position="122"/>
    </location>
</feature>
<dbReference type="Proteomes" id="UP000231252">
    <property type="component" value="Unassembled WGS sequence"/>
</dbReference>
<evidence type="ECO:0000256" key="1">
    <source>
        <dbReference type="SAM" id="Phobius"/>
    </source>
</evidence>
<reference evidence="3" key="1">
    <citation type="submission" date="2017-09" db="EMBL/GenBank/DDBJ databases">
        <title>Depth-based differentiation of microbial function through sediment-hosted aquifers and enrichment of novel symbionts in the deep terrestrial subsurface.</title>
        <authorList>
            <person name="Probst A.J."/>
            <person name="Ladd B."/>
            <person name="Jarett J.K."/>
            <person name="Geller-Mcgrath D.E."/>
            <person name="Sieber C.M.K."/>
            <person name="Emerson J.B."/>
            <person name="Anantharaman K."/>
            <person name="Thomas B.C."/>
            <person name="Malmstrom R."/>
            <person name="Stieglmeier M."/>
            <person name="Klingl A."/>
            <person name="Woyke T."/>
            <person name="Ryan C.M."/>
            <person name="Banfield J.F."/>
        </authorList>
    </citation>
    <scope>NUCLEOTIDE SEQUENCE [LARGE SCALE GENOMIC DNA]</scope>
</reference>
<keyword evidence="1" id="KW-0812">Transmembrane</keyword>
<feature type="transmembrane region" description="Helical" evidence="1">
    <location>
        <begin position="195"/>
        <end position="217"/>
    </location>
</feature>
<feature type="transmembrane region" description="Helical" evidence="1">
    <location>
        <begin position="223"/>
        <end position="244"/>
    </location>
</feature>